<proteinExistence type="predicted"/>
<dbReference type="GO" id="GO:0003712">
    <property type="term" value="F:transcription coregulator activity"/>
    <property type="evidence" value="ECO:0007669"/>
    <property type="project" value="TreeGrafter"/>
</dbReference>
<evidence type="ECO:0000313" key="1">
    <source>
        <dbReference type="Proteomes" id="UP000095280"/>
    </source>
</evidence>
<dbReference type="WBParaSite" id="maker-uti_cns_0010086-snap-gene-0.4-mRNA-1">
    <property type="protein sequence ID" value="maker-uti_cns_0010086-snap-gene-0.4-mRNA-1"/>
    <property type="gene ID" value="maker-uti_cns_0010086-snap-gene-0.4"/>
</dbReference>
<accession>A0A1I8I706</accession>
<organism evidence="1 2">
    <name type="scientific">Macrostomum lignano</name>
    <dbReference type="NCBI Taxonomy" id="282301"/>
    <lineage>
        <taxon>Eukaryota</taxon>
        <taxon>Metazoa</taxon>
        <taxon>Spiralia</taxon>
        <taxon>Lophotrochozoa</taxon>
        <taxon>Platyhelminthes</taxon>
        <taxon>Rhabditophora</taxon>
        <taxon>Macrostomorpha</taxon>
        <taxon>Macrostomida</taxon>
        <taxon>Macrostomidae</taxon>
        <taxon>Macrostomum</taxon>
    </lineage>
</organism>
<dbReference type="PANTHER" id="PTHR12881">
    <property type="entry name" value="MEDIATOR OF RNA POLYMERASE II TRANSCRIPTION SUBUNIT 1"/>
    <property type="match status" value="1"/>
</dbReference>
<dbReference type="AlphaFoldDB" id="A0A1I8I706"/>
<protein>
    <submittedName>
        <fullName evidence="2">Mediator of RNA polymerase II transcription subunit 1</fullName>
    </submittedName>
</protein>
<dbReference type="InterPro" id="IPR051999">
    <property type="entry name" value="Mediator_complex_subunit_1"/>
</dbReference>
<name>A0A1I8I706_9PLAT</name>
<evidence type="ECO:0000313" key="2">
    <source>
        <dbReference type="WBParaSite" id="maker-uti_cns_0010086-snap-gene-0.4-mRNA-1"/>
    </source>
</evidence>
<dbReference type="GO" id="GO:0016592">
    <property type="term" value="C:mediator complex"/>
    <property type="evidence" value="ECO:0007669"/>
    <property type="project" value="TreeGrafter"/>
</dbReference>
<dbReference type="GO" id="GO:0006357">
    <property type="term" value="P:regulation of transcription by RNA polymerase II"/>
    <property type="evidence" value="ECO:0007669"/>
    <property type="project" value="TreeGrafter"/>
</dbReference>
<dbReference type="PANTHER" id="PTHR12881:SF10">
    <property type="entry name" value="MEDIATOR OF RNA POLYMERASE II TRANSCRIPTION SUBUNIT 1"/>
    <property type="match status" value="1"/>
</dbReference>
<reference evidence="2" key="1">
    <citation type="submission" date="2016-11" db="UniProtKB">
        <authorList>
            <consortium name="WormBaseParasite"/>
        </authorList>
    </citation>
    <scope>IDENTIFICATION</scope>
</reference>
<keyword evidence="1" id="KW-1185">Reference proteome</keyword>
<sequence length="350" mass="38517">MEKHHRISFRRDVNFTLESCLLPLQQHEDKKEIDLSAIVQRLTDAPLEPGLFAKYLSHQLNLLARRLRLRLESPGIGAQFTLTRPDGAFAFRIVLDSLKGAVCQVDVCPGDKCIPCPHLVNKLNSCDFDEFTRQVNSLNEFCDQPFEGNLRRQLPVLLQSLEADIESLCTVVTDSESSASINSCPIGRLLHKGCSLLVGRPQRLLLYRLAGQQQQPSQRLQWLSLPASPPSELTATVGVTHTSAAYTLPVIPIVTVTRTGPGDRSSPTFSQLSQNSSCPVRAAYCLRLDRPLPICVEQLDRLQEVTGVPVPLPASPASAQDDQPPPATLLALIGDLLDQPDLSTETPLRL</sequence>
<dbReference type="Proteomes" id="UP000095280">
    <property type="component" value="Unplaced"/>
</dbReference>